<protein>
    <submittedName>
        <fullName evidence="1">Uncharacterized protein</fullName>
    </submittedName>
</protein>
<sequence length="98" mass="11407">MKAKYGYCRSVIWPNQNDTQLSTDEDITAGPDLWYMCLAKKPMRENDMANGFPSETELYETGCLDYITSWPDASRVRNAQTHSRWQSFDQHHTKQKGI</sequence>
<reference evidence="1" key="1">
    <citation type="submission" date="2022-12" db="EMBL/GenBank/DDBJ databases">
        <authorList>
            <person name="Alioto T."/>
            <person name="Alioto T."/>
            <person name="Gomez Garrido J."/>
        </authorList>
    </citation>
    <scope>NUCLEOTIDE SEQUENCE</scope>
</reference>
<dbReference type="EMBL" id="OX395135">
    <property type="protein sequence ID" value="CAI5785715.1"/>
    <property type="molecule type" value="Genomic_DNA"/>
</dbReference>
<keyword evidence="2" id="KW-1185">Reference proteome</keyword>
<organism evidence="1 2">
    <name type="scientific">Podarcis lilfordi</name>
    <name type="common">Lilford's wall lizard</name>
    <dbReference type="NCBI Taxonomy" id="74358"/>
    <lineage>
        <taxon>Eukaryota</taxon>
        <taxon>Metazoa</taxon>
        <taxon>Chordata</taxon>
        <taxon>Craniata</taxon>
        <taxon>Vertebrata</taxon>
        <taxon>Euteleostomi</taxon>
        <taxon>Lepidosauria</taxon>
        <taxon>Squamata</taxon>
        <taxon>Bifurcata</taxon>
        <taxon>Unidentata</taxon>
        <taxon>Episquamata</taxon>
        <taxon>Laterata</taxon>
        <taxon>Lacertibaenia</taxon>
        <taxon>Lacertidae</taxon>
        <taxon>Podarcis</taxon>
    </lineage>
</organism>
<accession>A0AA35KWU2</accession>
<dbReference type="AlphaFoldDB" id="A0AA35KWU2"/>
<proteinExistence type="predicted"/>
<dbReference type="Proteomes" id="UP001178461">
    <property type="component" value="Chromosome 10"/>
</dbReference>
<gene>
    <name evidence="1" type="ORF">PODLI_1B009222</name>
</gene>
<name>A0AA35KWU2_9SAUR</name>
<evidence type="ECO:0000313" key="1">
    <source>
        <dbReference type="EMBL" id="CAI5785715.1"/>
    </source>
</evidence>
<evidence type="ECO:0000313" key="2">
    <source>
        <dbReference type="Proteomes" id="UP001178461"/>
    </source>
</evidence>